<dbReference type="PROSITE" id="PS00870">
    <property type="entry name" value="CLPAB_1"/>
    <property type="match status" value="1"/>
</dbReference>
<dbReference type="SUPFAM" id="SSF52540">
    <property type="entry name" value="P-loop containing nucleoside triphosphate hydrolases"/>
    <property type="match status" value="2"/>
</dbReference>
<keyword evidence="6 11" id="KW-0175">Coiled coil</keyword>
<evidence type="ECO:0000259" key="12">
    <source>
        <dbReference type="PROSITE" id="PS51903"/>
    </source>
</evidence>
<feature type="coiled-coil region" evidence="11">
    <location>
        <begin position="87"/>
        <end position="114"/>
    </location>
</feature>
<dbReference type="PROSITE" id="PS51903">
    <property type="entry name" value="CLP_R"/>
    <property type="match status" value="1"/>
</dbReference>
<keyword evidence="4 10" id="KW-0547">Nucleotide-binding</keyword>
<evidence type="ECO:0000256" key="6">
    <source>
        <dbReference type="ARBA" id="ARBA00023054"/>
    </source>
</evidence>
<reference evidence="14" key="1">
    <citation type="submission" date="2016-11" db="EMBL/GenBank/DDBJ databases">
        <authorList>
            <person name="Jaros S."/>
            <person name="Januszkiewicz K."/>
            <person name="Wedrychowicz H."/>
        </authorList>
    </citation>
    <scope>NUCLEOTIDE SEQUENCE [LARGE SCALE GENOMIC DNA]</scope>
    <source>
        <strain evidence="14">DSM 7057</strain>
    </source>
</reference>
<evidence type="ECO:0000256" key="4">
    <source>
        <dbReference type="ARBA" id="ARBA00022741"/>
    </source>
</evidence>
<keyword evidence="11" id="KW-0963">Cytoplasm</keyword>
<dbReference type="Pfam" id="PF17871">
    <property type="entry name" value="AAA_lid_9"/>
    <property type="match status" value="1"/>
</dbReference>
<comment type="subunit">
    <text evidence="8">Homohexamer. The oligomerization is ATP-dependent.</text>
</comment>
<sequence>MDINKFTEKAREAVSEAQSLAAGMGHQETDVEHLALALTQQENGIVPRILEQMGVQPRALSVALEGAVRKRPSVSGGGIDPTKIMITQRLATVLNDAQNEAKRMKDEYVSVDHLFAALTEVPPSTPLGEVFKEYKITRASFVAAMEDMRGGARVTSANPEDTFEALTKYARDLVEAARQGKMDPVIGRDAEIRRVIRILSRRTKNNPVLIGEAGVGKTAIVEGLAFRIVKGDVPEGLKGRKLFALDMGALIAGAKYRGEFEERLKAVLNEVEKSEGQTILFIDELHTIVGAGKTEGAMDAGNLLKPMLARGELHCIGATTVDEYRKYIEKDPALERRFQPVMVEEPTVEDTISILRGLKERFEVHHGVRISDSAIVEAVVLSHRYITDRQLPDKAIDLIDEAAALIRTEIDSLPADLDEANRKVMQLEIEREALRRETDAASRERLEKLENELADLRIEQADLRKQWESEKGSINQVREIKEQIEQTKLAIEQAERAYDLNKAAELKYSKLLELEKKLAEAENSDGSGAEGPRLLKEEVRPDDVAEIVGKWTGIPVTRLLESEREKLLRLPEQLHQRVVGQDEAVNAVSDAVLRARAGLSDPDRPTGSFIFLGPTGVGKTELSKALAEALFDTEDNMVRLDMSEYMEKHSVSRLIGAPPGYVGYDEGGQLTEAVRRKPYSVILFDEIEKAHPDVFNTLLQLLDDGRLTDSQGRTVDFRNCIVIMTSNIGSMHLLDGIEADGALKEGARERVMEELRAHFRPEFLNRVDETVVFLPLRRDQISRIVDLQLARLRKRLEDRKIRLDMTDAARNFIGEAGYDPVYGARPLKRYVQQAVETPLARQIVGGKIRDGQRVNVDVKDEALTFTAE</sequence>
<proteinExistence type="inferred from homology"/>
<evidence type="ECO:0000256" key="7">
    <source>
        <dbReference type="ARBA" id="ARBA00023186"/>
    </source>
</evidence>
<feature type="coiled-coil region" evidence="11">
    <location>
        <begin position="410"/>
        <end position="524"/>
    </location>
</feature>
<comment type="similarity">
    <text evidence="1 10">Belongs to the ClpA/ClpB family.</text>
</comment>
<dbReference type="GO" id="GO:0034605">
    <property type="term" value="P:cellular response to heat"/>
    <property type="evidence" value="ECO:0007669"/>
    <property type="project" value="TreeGrafter"/>
</dbReference>
<dbReference type="Proteomes" id="UP000182680">
    <property type="component" value="Unassembled WGS sequence"/>
</dbReference>
<dbReference type="InterPro" id="IPR027417">
    <property type="entry name" value="P-loop_NTPase"/>
</dbReference>
<comment type="function">
    <text evidence="11">Part of a stress-induced multi-chaperone system, it is involved in the recovery of the cell from heat-induced damage, in cooperation with DnaK, DnaJ and GrpE.</text>
</comment>
<dbReference type="CDD" id="cd00009">
    <property type="entry name" value="AAA"/>
    <property type="match status" value="1"/>
</dbReference>
<comment type="subunit">
    <text evidence="11">Homohexamer; The oligomerization is ATP-dependent.</text>
</comment>
<dbReference type="PRINTS" id="PR00300">
    <property type="entry name" value="CLPPROTEASEA"/>
</dbReference>
<evidence type="ECO:0000313" key="14">
    <source>
        <dbReference type="Proteomes" id="UP000182680"/>
    </source>
</evidence>
<evidence type="ECO:0000256" key="2">
    <source>
        <dbReference type="ARBA" id="ARBA00017574"/>
    </source>
</evidence>
<keyword evidence="13" id="KW-0378">Hydrolase</keyword>
<dbReference type="InterPro" id="IPR003959">
    <property type="entry name" value="ATPase_AAA_core"/>
</dbReference>
<evidence type="ECO:0000256" key="9">
    <source>
        <dbReference type="PROSITE-ProRule" id="PRU01251"/>
    </source>
</evidence>
<dbReference type="InterPro" id="IPR019489">
    <property type="entry name" value="Clp_ATPase_C"/>
</dbReference>
<evidence type="ECO:0000256" key="3">
    <source>
        <dbReference type="ARBA" id="ARBA00022737"/>
    </source>
</evidence>
<name>A0AA94L252_DESDE</name>
<dbReference type="SMART" id="SM01086">
    <property type="entry name" value="ClpB_D2-small"/>
    <property type="match status" value="1"/>
</dbReference>
<evidence type="ECO:0000256" key="8">
    <source>
        <dbReference type="ARBA" id="ARBA00026057"/>
    </source>
</evidence>
<dbReference type="Gene3D" id="1.10.8.60">
    <property type="match status" value="1"/>
</dbReference>
<dbReference type="PROSITE" id="PS00871">
    <property type="entry name" value="CLPAB_2"/>
    <property type="match status" value="1"/>
</dbReference>
<dbReference type="NCBIfam" id="TIGR03346">
    <property type="entry name" value="chaperone_ClpB"/>
    <property type="match status" value="1"/>
</dbReference>
<evidence type="ECO:0000313" key="13">
    <source>
        <dbReference type="EMBL" id="SFW41215.1"/>
    </source>
</evidence>
<dbReference type="FunFam" id="3.40.50.300:FF:000120">
    <property type="entry name" value="ATP-dependent chaperone ClpB"/>
    <property type="match status" value="1"/>
</dbReference>
<keyword evidence="7 10" id="KW-0143">Chaperone</keyword>
<dbReference type="FunFam" id="1.10.8.60:FF:000017">
    <property type="entry name" value="ATP-dependent chaperone ClpB"/>
    <property type="match status" value="1"/>
</dbReference>
<keyword evidence="5 10" id="KW-0067">ATP-binding</keyword>
<dbReference type="Pfam" id="PF02861">
    <property type="entry name" value="Clp_N"/>
    <property type="match status" value="1"/>
</dbReference>
<dbReference type="InterPro" id="IPR001270">
    <property type="entry name" value="ClpA/B"/>
</dbReference>
<dbReference type="InterPro" id="IPR050130">
    <property type="entry name" value="ClpA_ClpB"/>
</dbReference>
<keyword evidence="3 9" id="KW-0677">Repeat</keyword>
<evidence type="ECO:0000256" key="11">
    <source>
        <dbReference type="RuleBase" id="RU362034"/>
    </source>
</evidence>
<dbReference type="GO" id="GO:0008233">
    <property type="term" value="F:peptidase activity"/>
    <property type="evidence" value="ECO:0007669"/>
    <property type="project" value="UniProtKB-KW"/>
</dbReference>
<dbReference type="GO" id="GO:0042026">
    <property type="term" value="P:protein refolding"/>
    <property type="evidence" value="ECO:0007669"/>
    <property type="project" value="UniProtKB-UniRule"/>
</dbReference>
<dbReference type="AlphaFoldDB" id="A0AA94L252"/>
<dbReference type="SMART" id="SM00382">
    <property type="entry name" value="AAA"/>
    <property type="match status" value="2"/>
</dbReference>
<dbReference type="Gene3D" id="3.40.50.300">
    <property type="entry name" value="P-loop containing nucleotide triphosphate hydrolases"/>
    <property type="match status" value="3"/>
</dbReference>
<evidence type="ECO:0000256" key="1">
    <source>
        <dbReference type="ARBA" id="ARBA00008675"/>
    </source>
</evidence>
<dbReference type="PANTHER" id="PTHR11638">
    <property type="entry name" value="ATP-DEPENDENT CLP PROTEASE"/>
    <property type="match status" value="1"/>
</dbReference>
<dbReference type="SUPFAM" id="SSF81923">
    <property type="entry name" value="Double Clp-N motif"/>
    <property type="match status" value="1"/>
</dbReference>
<dbReference type="InterPro" id="IPR041546">
    <property type="entry name" value="ClpA/ClpB_AAA_lid"/>
</dbReference>
<dbReference type="Gene3D" id="1.10.1780.10">
    <property type="entry name" value="Clp, N-terminal domain"/>
    <property type="match status" value="1"/>
</dbReference>
<keyword evidence="13" id="KW-0645">Protease</keyword>
<dbReference type="InterPro" id="IPR004176">
    <property type="entry name" value="Clp_R_N"/>
</dbReference>
<comment type="caution">
    <text evidence="13">The sequence shown here is derived from an EMBL/GenBank/DDBJ whole genome shotgun (WGS) entry which is preliminary data.</text>
</comment>
<dbReference type="InterPro" id="IPR028299">
    <property type="entry name" value="ClpA/B_CS2"/>
</dbReference>
<accession>A0AA94L252</accession>
<dbReference type="GO" id="GO:0005524">
    <property type="term" value="F:ATP binding"/>
    <property type="evidence" value="ECO:0007669"/>
    <property type="project" value="UniProtKB-UniRule"/>
</dbReference>
<dbReference type="EMBL" id="FPIW01000016">
    <property type="protein sequence ID" value="SFW41215.1"/>
    <property type="molecule type" value="Genomic_DNA"/>
</dbReference>
<dbReference type="RefSeq" id="WP_072311683.1">
    <property type="nucleotide sequence ID" value="NZ_FPIW01000016.1"/>
</dbReference>
<comment type="subcellular location">
    <subcellularLocation>
        <location evidence="11">Cytoplasm</location>
    </subcellularLocation>
</comment>
<dbReference type="Pfam" id="PF07724">
    <property type="entry name" value="AAA_2"/>
    <property type="match status" value="1"/>
</dbReference>
<dbReference type="InterPro" id="IPR003593">
    <property type="entry name" value="AAA+_ATPase"/>
</dbReference>
<gene>
    <name evidence="11" type="primary">clpB</name>
    <name evidence="13" type="ORF">SAMN02910291_01204</name>
</gene>
<keyword evidence="11" id="KW-0346">Stress response</keyword>
<dbReference type="Pfam" id="PF10431">
    <property type="entry name" value="ClpB_D2-small"/>
    <property type="match status" value="1"/>
</dbReference>
<dbReference type="GO" id="GO:0016887">
    <property type="term" value="F:ATP hydrolysis activity"/>
    <property type="evidence" value="ECO:0007669"/>
    <property type="project" value="InterPro"/>
</dbReference>
<evidence type="ECO:0000256" key="5">
    <source>
        <dbReference type="ARBA" id="ARBA00022840"/>
    </source>
</evidence>
<organism evidence="13 14">
    <name type="scientific">Desulfovibrio desulfuricans</name>
    <dbReference type="NCBI Taxonomy" id="876"/>
    <lineage>
        <taxon>Bacteria</taxon>
        <taxon>Pseudomonadati</taxon>
        <taxon>Thermodesulfobacteriota</taxon>
        <taxon>Desulfovibrionia</taxon>
        <taxon>Desulfovibrionales</taxon>
        <taxon>Desulfovibrionaceae</taxon>
        <taxon>Desulfovibrio</taxon>
    </lineage>
</organism>
<dbReference type="PANTHER" id="PTHR11638:SF18">
    <property type="entry name" value="HEAT SHOCK PROTEIN 104"/>
    <property type="match status" value="1"/>
</dbReference>
<dbReference type="Pfam" id="PF00004">
    <property type="entry name" value="AAA"/>
    <property type="match status" value="1"/>
</dbReference>
<protein>
    <recommendedName>
        <fullName evidence="2 11">Chaperone protein ClpB</fullName>
    </recommendedName>
</protein>
<dbReference type="InterPro" id="IPR018368">
    <property type="entry name" value="ClpA/B_CS1"/>
</dbReference>
<dbReference type="CDD" id="cd19499">
    <property type="entry name" value="RecA-like_ClpB_Hsp104-like"/>
    <property type="match status" value="1"/>
</dbReference>
<dbReference type="GO" id="GO:0006508">
    <property type="term" value="P:proteolysis"/>
    <property type="evidence" value="ECO:0007669"/>
    <property type="project" value="UniProtKB-KW"/>
</dbReference>
<dbReference type="FunFam" id="3.40.50.300:FF:000010">
    <property type="entry name" value="Chaperone clpB 1, putative"/>
    <property type="match status" value="1"/>
</dbReference>
<dbReference type="InterPro" id="IPR017730">
    <property type="entry name" value="Chaperonin_ClpB"/>
</dbReference>
<evidence type="ECO:0000256" key="10">
    <source>
        <dbReference type="RuleBase" id="RU004432"/>
    </source>
</evidence>
<dbReference type="GO" id="GO:0005737">
    <property type="term" value="C:cytoplasm"/>
    <property type="evidence" value="ECO:0007669"/>
    <property type="project" value="UniProtKB-SubCell"/>
</dbReference>
<feature type="domain" description="Clp R" evidence="12">
    <location>
        <begin position="3"/>
        <end position="151"/>
    </location>
</feature>
<dbReference type="FunFam" id="3.40.50.300:FF:000025">
    <property type="entry name" value="ATP-dependent Clp protease subunit"/>
    <property type="match status" value="1"/>
</dbReference>
<dbReference type="InterPro" id="IPR036628">
    <property type="entry name" value="Clp_N_dom_sf"/>
</dbReference>